<comment type="caution">
    <text evidence="2">The sequence shown here is derived from an EMBL/GenBank/DDBJ whole genome shotgun (WGS) entry which is preliminary data.</text>
</comment>
<dbReference type="PROSITE" id="PS51746">
    <property type="entry name" value="PPM_2"/>
    <property type="match status" value="1"/>
</dbReference>
<dbReference type="CDD" id="cd00143">
    <property type="entry name" value="PP2Cc"/>
    <property type="match status" value="1"/>
</dbReference>
<dbReference type="InterPro" id="IPR001932">
    <property type="entry name" value="PPM-type_phosphatase-like_dom"/>
</dbReference>
<dbReference type="Proteomes" id="UP001595973">
    <property type="component" value="Unassembled WGS sequence"/>
</dbReference>
<dbReference type="SMART" id="SM00331">
    <property type="entry name" value="PP2C_SIG"/>
    <property type="match status" value="1"/>
</dbReference>
<keyword evidence="2" id="KW-0378">Hydrolase</keyword>
<protein>
    <submittedName>
        <fullName evidence="2">PP2C family protein-serine/threonine phosphatase</fullName>
        <ecNumber evidence="2">3.1.3.16</ecNumber>
    </submittedName>
</protein>
<keyword evidence="3" id="KW-1185">Reference proteome</keyword>
<dbReference type="Gene3D" id="3.60.40.10">
    <property type="entry name" value="PPM-type phosphatase domain"/>
    <property type="match status" value="1"/>
</dbReference>
<evidence type="ECO:0000313" key="3">
    <source>
        <dbReference type="Proteomes" id="UP001595973"/>
    </source>
</evidence>
<organism evidence="2 3">
    <name type="scientific">Seohaeicola nanhaiensis</name>
    <dbReference type="NCBI Taxonomy" id="1387282"/>
    <lineage>
        <taxon>Bacteria</taxon>
        <taxon>Pseudomonadati</taxon>
        <taxon>Pseudomonadota</taxon>
        <taxon>Alphaproteobacteria</taxon>
        <taxon>Rhodobacterales</taxon>
        <taxon>Roseobacteraceae</taxon>
        <taxon>Seohaeicola</taxon>
    </lineage>
</organism>
<proteinExistence type="predicted"/>
<dbReference type="EMBL" id="JBHSGI010000002">
    <property type="protein sequence ID" value="MFC4667482.1"/>
    <property type="molecule type" value="Genomic_DNA"/>
</dbReference>
<evidence type="ECO:0000313" key="2">
    <source>
        <dbReference type="EMBL" id="MFC4667482.1"/>
    </source>
</evidence>
<reference evidence="3" key="1">
    <citation type="journal article" date="2019" name="Int. J. Syst. Evol. Microbiol.">
        <title>The Global Catalogue of Microorganisms (GCM) 10K type strain sequencing project: providing services to taxonomists for standard genome sequencing and annotation.</title>
        <authorList>
            <consortium name="The Broad Institute Genomics Platform"/>
            <consortium name="The Broad Institute Genome Sequencing Center for Infectious Disease"/>
            <person name="Wu L."/>
            <person name="Ma J."/>
        </authorList>
    </citation>
    <scope>NUCLEOTIDE SEQUENCE [LARGE SCALE GENOMIC DNA]</scope>
    <source>
        <strain evidence="3">CGMCC 4.7283</strain>
    </source>
</reference>
<dbReference type="RefSeq" id="WP_380715690.1">
    <property type="nucleotide sequence ID" value="NZ_JBHSGI010000002.1"/>
</dbReference>
<accession>A0ABV9KBA4</accession>
<dbReference type="SUPFAM" id="SSF81606">
    <property type="entry name" value="PP2C-like"/>
    <property type="match status" value="1"/>
</dbReference>
<gene>
    <name evidence="2" type="ORF">ACFO5X_02845</name>
</gene>
<sequence>MHSQAQIRYDAASALHQGRREFQEDAVVTDFPVGAGMGFAVLADGMGGHAAGDIASKIVATEVFSELKMRTGDPNLLETEISSVLFDAIHSANDCIRFHAETHPDTHGMGTTLVAPVLMGANLYWISVGDSPLYLMRQGELVRLNQDHSMGPQIEYLVNSGAMSWEAAMNHPDRNSLTSVLIGDEIPQIDCPAIPVRLRAGDIVLAASDGLQFLADEEIAEALQASAELPCTEIVGALLRCLSDLDDPDQDNISICVIKVESDDCVAQIGTAGTQVYEILPAPPRKRQSTTFVATASTANARGGKGITYRVSMEQSA</sequence>
<dbReference type="EC" id="3.1.3.16" evidence="2"/>
<dbReference type="SMART" id="SM00332">
    <property type="entry name" value="PP2Cc"/>
    <property type="match status" value="1"/>
</dbReference>
<evidence type="ECO:0000259" key="1">
    <source>
        <dbReference type="PROSITE" id="PS51746"/>
    </source>
</evidence>
<dbReference type="InterPro" id="IPR036457">
    <property type="entry name" value="PPM-type-like_dom_sf"/>
</dbReference>
<feature type="domain" description="PPM-type phosphatase" evidence="1">
    <location>
        <begin position="8"/>
        <end position="260"/>
    </location>
</feature>
<name>A0ABV9KBA4_9RHOB</name>
<dbReference type="GO" id="GO:0004722">
    <property type="term" value="F:protein serine/threonine phosphatase activity"/>
    <property type="evidence" value="ECO:0007669"/>
    <property type="project" value="UniProtKB-EC"/>
</dbReference>
<dbReference type="Pfam" id="PF13672">
    <property type="entry name" value="PP2C_2"/>
    <property type="match status" value="1"/>
</dbReference>